<dbReference type="EMBL" id="FNVT01000032">
    <property type="protein sequence ID" value="SEH03061.1"/>
    <property type="molecule type" value="Genomic_DNA"/>
</dbReference>
<dbReference type="Gene3D" id="3.90.180.10">
    <property type="entry name" value="Medium-chain alcohol dehydrogenases, catalytic domain"/>
    <property type="match status" value="1"/>
</dbReference>
<dbReference type="AlphaFoldDB" id="A0A1H6F119"/>
<name>A0A1H6F119_9ACTN</name>
<gene>
    <name evidence="1" type="ORF">SAMN05444920_13270</name>
</gene>
<evidence type="ECO:0000313" key="2">
    <source>
        <dbReference type="Proteomes" id="UP000236732"/>
    </source>
</evidence>
<protein>
    <submittedName>
        <fullName evidence="1">NADPH2:quinone reductase</fullName>
    </submittedName>
</protein>
<evidence type="ECO:0000313" key="1">
    <source>
        <dbReference type="EMBL" id="SEH03061.1"/>
    </source>
</evidence>
<organism evidence="1 2">
    <name type="scientific">Nonomuraea solani</name>
    <dbReference type="NCBI Taxonomy" id="1144553"/>
    <lineage>
        <taxon>Bacteria</taxon>
        <taxon>Bacillati</taxon>
        <taxon>Actinomycetota</taxon>
        <taxon>Actinomycetes</taxon>
        <taxon>Streptosporangiales</taxon>
        <taxon>Streptosporangiaceae</taxon>
        <taxon>Nonomuraea</taxon>
    </lineage>
</organism>
<dbReference type="Proteomes" id="UP000236732">
    <property type="component" value="Unassembled WGS sequence"/>
</dbReference>
<dbReference type="OrthoDB" id="9801186at2"/>
<proteinExistence type="predicted"/>
<sequence length="70" mass="7732">MFYRLKSVAKRRPAWVRKDLAALVRLLAAHQRKPLIAATLPLERAAEAHELIAGARVAGKVLLTSEEDSS</sequence>
<dbReference type="RefSeq" id="WP_103964075.1">
    <property type="nucleotide sequence ID" value="NZ_FNVT01000032.1"/>
</dbReference>
<reference evidence="1 2" key="1">
    <citation type="submission" date="2016-10" db="EMBL/GenBank/DDBJ databases">
        <authorList>
            <person name="de Groot N.N."/>
        </authorList>
    </citation>
    <scope>NUCLEOTIDE SEQUENCE [LARGE SCALE GENOMIC DNA]</scope>
    <source>
        <strain evidence="1 2">CGMCC 4.7037</strain>
    </source>
</reference>
<accession>A0A1H6F119</accession>
<dbReference type="Pfam" id="PF13602">
    <property type="entry name" value="ADH_zinc_N_2"/>
    <property type="match status" value="1"/>
</dbReference>
<keyword evidence="2" id="KW-1185">Reference proteome</keyword>